<dbReference type="EMBL" id="CP051428">
    <property type="protein sequence ID" value="QJC53075.1"/>
    <property type="molecule type" value="Genomic_DNA"/>
</dbReference>
<dbReference type="RefSeq" id="WP_127464361.1">
    <property type="nucleotide sequence ID" value="NZ_CP051428.1"/>
</dbReference>
<keyword evidence="2" id="KW-1185">Reference proteome</keyword>
<organism evidence="1 2">
    <name type="scientific">Paenibacillus albicereus</name>
    <dbReference type="NCBI Taxonomy" id="2726185"/>
    <lineage>
        <taxon>Bacteria</taxon>
        <taxon>Bacillati</taxon>
        <taxon>Bacillota</taxon>
        <taxon>Bacilli</taxon>
        <taxon>Bacillales</taxon>
        <taxon>Paenibacillaceae</taxon>
        <taxon>Paenibacillus</taxon>
    </lineage>
</organism>
<dbReference type="Proteomes" id="UP000502136">
    <property type="component" value="Chromosome"/>
</dbReference>
<dbReference type="KEGG" id="palr:HGI30_16835"/>
<protein>
    <submittedName>
        <fullName evidence="1">Uncharacterized protein</fullName>
    </submittedName>
</protein>
<sequence length="198" mass="21961">MAIRKADLYDFINAKALKRKAELKKEVLDALKVAFTPVIHQLYKDLDPIERSASSLHTALLAVQERHPRYAKAWNFSQLVGDIGRHLTAMRRDIIQENAIWARTNLLDLGTNGLHDGLEEAYSIVESSIAPVIKEYKALVKVSDEVLAIVEGSRSGDKAYRQLQELGVDLTGFEPVNPNLPAVIKLSADVCILNGNCS</sequence>
<proteinExistence type="predicted"/>
<gene>
    <name evidence="1" type="ORF">HGI30_16835</name>
</gene>
<reference evidence="1 2" key="1">
    <citation type="submission" date="2020-04" db="EMBL/GenBank/DDBJ databases">
        <title>Novel Paenibacillus strain UniB2 isolated from commercial digestive syrup.</title>
        <authorList>
            <person name="Thorat V."/>
            <person name="Kirdat K."/>
            <person name="Tiwarekar B."/>
            <person name="Yadav A."/>
        </authorList>
    </citation>
    <scope>NUCLEOTIDE SEQUENCE [LARGE SCALE GENOMIC DNA]</scope>
    <source>
        <strain evidence="1 2">UniB2</strain>
    </source>
</reference>
<accession>A0A6H2H090</accession>
<evidence type="ECO:0000313" key="1">
    <source>
        <dbReference type="EMBL" id="QJC53075.1"/>
    </source>
</evidence>
<evidence type="ECO:0000313" key="2">
    <source>
        <dbReference type="Proteomes" id="UP000502136"/>
    </source>
</evidence>
<name>A0A6H2H090_9BACL</name>
<dbReference type="AlphaFoldDB" id="A0A6H2H090"/>